<evidence type="ECO:0000313" key="2">
    <source>
        <dbReference type="EMBL" id="PNT34647.1"/>
    </source>
</evidence>
<evidence type="ECO:0000313" key="3">
    <source>
        <dbReference type="Proteomes" id="UP000006729"/>
    </source>
</evidence>
<name>A0A2K2AAV8_POPTR</name>
<reference evidence="2" key="2">
    <citation type="submission" date="2017-07" db="EMBL/GenBank/DDBJ databases">
        <title>WGS assembly of Populus trichocarpa.</title>
        <authorList>
            <person name="Tuskan G."/>
            <person name="Difazio S."/>
            <person name="Jansson S."/>
            <person name="Bohlmann J."/>
            <person name="Grigoriev I."/>
            <person name="Hellsten U."/>
            <person name="Putnam N."/>
            <person name="Ralph S."/>
            <person name="Rombauts S."/>
            <person name="Salamov A."/>
            <person name="Schein J."/>
            <person name="Sterck L."/>
            <person name="Aerts A."/>
            <person name="Bhalerao R."/>
            <person name="Bhalerao R."/>
            <person name="Blaudez D."/>
            <person name="Boerjan W."/>
            <person name="Brun A."/>
            <person name="Brunner A."/>
            <person name="Busov V."/>
            <person name="Campbell M."/>
            <person name="Carlson J."/>
            <person name="Chalot M."/>
            <person name="Chapman J."/>
            <person name="Chen G."/>
            <person name="Cooper D."/>
            <person name="Coutinho P."/>
            <person name="Couturier J."/>
            <person name="Covert S."/>
            <person name="Cronk Q."/>
            <person name="Cunningham R."/>
            <person name="Davis J."/>
            <person name="Degroeve S."/>
            <person name="Dejardin A."/>
            <person name="Depamphilis C."/>
            <person name="Detter J."/>
            <person name="Dirks B."/>
            <person name="Dubchak I."/>
            <person name="Duplessis S."/>
            <person name="Ehlting J."/>
            <person name="Ellis B."/>
            <person name="Gendler K."/>
            <person name="Goodstein D."/>
            <person name="Gribskov M."/>
            <person name="Grimwood J."/>
            <person name="Groover A."/>
            <person name="Gunter L."/>
            <person name="Hamberger B."/>
            <person name="Heinze B."/>
            <person name="Helariutta Y."/>
            <person name="Henrissat B."/>
            <person name="Holligan D."/>
            <person name="Holt R."/>
            <person name="Huang W."/>
            <person name="Islam-Faridi N."/>
            <person name="Jones S."/>
            <person name="Jones-Rhoades M."/>
            <person name="Jorgensen R."/>
            <person name="Joshi C."/>
            <person name="Kangasjarvi J."/>
            <person name="Karlsson J."/>
            <person name="Kelleher C."/>
            <person name="Kirkpatrick R."/>
            <person name="Kirst M."/>
            <person name="Kohler A."/>
            <person name="Kalluri U."/>
            <person name="Larimer F."/>
            <person name="Leebens-Mack J."/>
            <person name="Leple J."/>
            <person name="Locascio P."/>
            <person name="Lou Y."/>
            <person name="Lucas S."/>
            <person name="Martin F."/>
            <person name="Montanini B."/>
            <person name="Napoli C."/>
            <person name="Nelson D."/>
            <person name="Nelson C."/>
            <person name="Nieminen K."/>
            <person name="Nilsson O."/>
            <person name="Pereda V."/>
            <person name="Peter G."/>
            <person name="Philippe R."/>
            <person name="Pilate G."/>
            <person name="Poliakov A."/>
            <person name="Razumovskaya J."/>
            <person name="Richardson P."/>
            <person name="Rinaldi C."/>
            <person name="Ritland K."/>
            <person name="Rouze P."/>
            <person name="Ryaboy D."/>
            <person name="Schmutz J."/>
            <person name="Schrader J."/>
            <person name="Segerman B."/>
            <person name="Shin H."/>
            <person name="Siddiqui A."/>
            <person name="Sterky F."/>
            <person name="Terry A."/>
            <person name="Tsai C."/>
            <person name="Uberbacher E."/>
            <person name="Unneberg P."/>
            <person name="Vahala J."/>
            <person name="Wall K."/>
            <person name="Wessler S."/>
            <person name="Yang G."/>
            <person name="Yin T."/>
            <person name="Douglas C."/>
            <person name="Marra M."/>
            <person name="Sandberg G."/>
            <person name="Van De Peer Y."/>
            <person name="Rokhsar D."/>
        </authorList>
    </citation>
    <scope>NUCLEOTIDE SEQUENCE</scope>
    <source>
        <strain evidence="2">Nisqually-1</strain>
    </source>
</reference>
<accession>A0A2K2AAV8</accession>
<proteinExistence type="predicted"/>
<dbReference type="SUPFAM" id="SSF56112">
    <property type="entry name" value="Protein kinase-like (PK-like)"/>
    <property type="match status" value="1"/>
</dbReference>
<evidence type="ECO:0000313" key="1">
    <source>
        <dbReference type="EMBL" id="PNT34644.1"/>
    </source>
</evidence>
<gene>
    <name evidence="1" type="ORF">POPTR_005G028300</name>
    <name evidence="2" type="ORF">POPTR_005G028600</name>
</gene>
<dbReference type="InterPro" id="IPR011009">
    <property type="entry name" value="Kinase-like_dom_sf"/>
</dbReference>
<keyword evidence="3" id="KW-1185">Reference proteome</keyword>
<reference evidence="2 3" key="1">
    <citation type="journal article" date="2006" name="Science">
        <title>The genome of black cottonwood, Populus trichocarpa (Torr. &amp; Gray).</title>
        <authorList>
            <person name="Tuskan G.A."/>
            <person name="Difazio S."/>
            <person name="Jansson S."/>
            <person name="Bohlmann J."/>
            <person name="Grigoriev I."/>
            <person name="Hellsten U."/>
            <person name="Putnam N."/>
            <person name="Ralph S."/>
            <person name="Rombauts S."/>
            <person name="Salamov A."/>
            <person name="Schein J."/>
            <person name="Sterck L."/>
            <person name="Aerts A."/>
            <person name="Bhalerao R.R."/>
            <person name="Bhalerao R.P."/>
            <person name="Blaudez D."/>
            <person name="Boerjan W."/>
            <person name="Brun A."/>
            <person name="Brunner A."/>
            <person name="Busov V."/>
            <person name="Campbell M."/>
            <person name="Carlson J."/>
            <person name="Chalot M."/>
            <person name="Chapman J."/>
            <person name="Chen G.L."/>
            <person name="Cooper D."/>
            <person name="Coutinho P.M."/>
            <person name="Couturier J."/>
            <person name="Covert S."/>
            <person name="Cronk Q."/>
            <person name="Cunningham R."/>
            <person name="Davis J."/>
            <person name="Degroeve S."/>
            <person name="Dejardin A."/>
            <person name="Depamphilis C."/>
            <person name="Detter J."/>
            <person name="Dirks B."/>
            <person name="Dubchak I."/>
            <person name="Duplessis S."/>
            <person name="Ehlting J."/>
            <person name="Ellis B."/>
            <person name="Gendler K."/>
            <person name="Goodstein D."/>
            <person name="Gribskov M."/>
            <person name="Grimwood J."/>
            <person name="Groover A."/>
            <person name="Gunter L."/>
            <person name="Hamberger B."/>
            <person name="Heinze B."/>
            <person name="Helariutta Y."/>
            <person name="Henrissat B."/>
            <person name="Holligan D."/>
            <person name="Holt R."/>
            <person name="Huang W."/>
            <person name="Islam-Faridi N."/>
            <person name="Jones S."/>
            <person name="Jones-Rhoades M."/>
            <person name="Jorgensen R."/>
            <person name="Joshi C."/>
            <person name="Kangasjarvi J."/>
            <person name="Karlsson J."/>
            <person name="Kelleher C."/>
            <person name="Kirkpatrick R."/>
            <person name="Kirst M."/>
            <person name="Kohler A."/>
            <person name="Kalluri U."/>
            <person name="Larimer F."/>
            <person name="Leebens-Mack J."/>
            <person name="Leple J.C."/>
            <person name="Locascio P."/>
            <person name="Lou Y."/>
            <person name="Lucas S."/>
            <person name="Martin F."/>
            <person name="Montanini B."/>
            <person name="Napoli C."/>
            <person name="Nelson D.R."/>
            <person name="Nelson C."/>
            <person name="Nieminen K."/>
            <person name="Nilsson O."/>
            <person name="Pereda V."/>
            <person name="Peter G."/>
            <person name="Philippe R."/>
            <person name="Pilate G."/>
            <person name="Poliakov A."/>
            <person name="Razumovskaya J."/>
            <person name="Richardson P."/>
            <person name="Rinaldi C."/>
            <person name="Ritland K."/>
            <person name="Rouze P."/>
            <person name="Ryaboy D."/>
            <person name="Schmutz J."/>
            <person name="Schrader J."/>
            <person name="Segerman B."/>
            <person name="Shin H."/>
            <person name="Siddiqui A."/>
            <person name="Sterky F."/>
            <person name="Terry A."/>
            <person name="Tsai C.J."/>
            <person name="Uberbacher E."/>
            <person name="Unneberg P."/>
            <person name="Vahala J."/>
            <person name="Wall K."/>
            <person name="Wessler S."/>
            <person name="Yang G."/>
            <person name="Yin T."/>
            <person name="Douglas C."/>
            <person name="Marra M."/>
            <person name="Sandberg G."/>
            <person name="Van de Peer Y."/>
            <person name="Rokhsar D."/>
        </authorList>
    </citation>
    <scope>NUCLEOTIDE SEQUENCE [LARGE SCALE GENOMIC DNA]</scope>
    <source>
        <strain evidence="3">cv. Nisqually</strain>
        <strain evidence="2">Nisqually-1</strain>
    </source>
</reference>
<evidence type="ECO:0008006" key="4">
    <source>
        <dbReference type="Google" id="ProtNLM"/>
    </source>
</evidence>
<protein>
    <recommendedName>
        <fullName evidence="4">Serine-threonine/tyrosine-protein kinase catalytic domain-containing protein</fullName>
    </recommendedName>
</protein>
<dbReference type="AlphaFoldDB" id="A0A2K2AAV8"/>
<organism evidence="2 3">
    <name type="scientific">Populus trichocarpa</name>
    <name type="common">Western balsam poplar</name>
    <name type="synonym">Populus balsamifera subsp. trichocarpa</name>
    <dbReference type="NCBI Taxonomy" id="3694"/>
    <lineage>
        <taxon>Eukaryota</taxon>
        <taxon>Viridiplantae</taxon>
        <taxon>Streptophyta</taxon>
        <taxon>Embryophyta</taxon>
        <taxon>Tracheophyta</taxon>
        <taxon>Spermatophyta</taxon>
        <taxon>Magnoliopsida</taxon>
        <taxon>eudicotyledons</taxon>
        <taxon>Gunneridae</taxon>
        <taxon>Pentapetalae</taxon>
        <taxon>rosids</taxon>
        <taxon>fabids</taxon>
        <taxon>Malpighiales</taxon>
        <taxon>Salicaceae</taxon>
        <taxon>Saliceae</taxon>
        <taxon>Populus</taxon>
    </lineage>
</organism>
<dbReference type="EMBL" id="CM009294">
    <property type="protein sequence ID" value="PNT34644.1"/>
    <property type="molecule type" value="Genomic_DNA"/>
</dbReference>
<dbReference type="EMBL" id="CM009294">
    <property type="protein sequence ID" value="PNT34647.1"/>
    <property type="molecule type" value="Genomic_DNA"/>
</dbReference>
<sequence>MSCLAPECFATGGITEKFDAFNFDCTSCNFERRDIEEQQLQAVAKLALSCMSEEAEDRPTMTDVAREFRSISLLVVS</sequence>
<dbReference type="InParanoid" id="A0A2K2AAV8"/>
<dbReference type="Gene3D" id="1.10.510.10">
    <property type="entry name" value="Transferase(Phosphotransferase) domain 1"/>
    <property type="match status" value="1"/>
</dbReference>
<dbReference type="Proteomes" id="UP000006729">
    <property type="component" value="Chromosome 5"/>
</dbReference>